<keyword evidence="3" id="KW-1185">Reference proteome</keyword>
<reference evidence="2" key="1">
    <citation type="submission" date="2022-10" db="EMBL/GenBank/DDBJ databases">
        <title>The complete genomes of actinobacterial strains from the NBC collection.</title>
        <authorList>
            <person name="Joergensen T.S."/>
            <person name="Alvarez Arevalo M."/>
            <person name="Sterndorff E.B."/>
            <person name="Faurdal D."/>
            <person name="Vuksanovic O."/>
            <person name="Mourched A.-S."/>
            <person name="Charusanti P."/>
            <person name="Shaw S."/>
            <person name="Blin K."/>
            <person name="Weber T."/>
        </authorList>
    </citation>
    <scope>NUCLEOTIDE SEQUENCE</scope>
    <source>
        <strain evidence="2">NBC_00222</strain>
    </source>
</reference>
<dbReference type="Proteomes" id="UP001432222">
    <property type="component" value="Chromosome"/>
</dbReference>
<keyword evidence="1" id="KW-0812">Transmembrane</keyword>
<sequence length="217" mass="22157">MDAVIGEVVPLAMGIALSPVPVVPAIFLLFTPRPRAAAGMFLAGWVAGILAVASALAALAVYIEAHEETPTWASWTKTGLGTVLLLAAVRQWRSRAAKGTPAWMRTLTDATPAKALRLGALLSGVNPKVVLLSAAAGLTIGAAELGSVRTVASVAVFTVVSATTVALPLLLHLAAGERVLTPLGRARTWLELHNSAVTAVVLAVVGVLLVLDGVSGL</sequence>
<feature type="transmembrane region" description="Helical" evidence="1">
    <location>
        <begin position="154"/>
        <end position="175"/>
    </location>
</feature>
<proteinExistence type="predicted"/>
<dbReference type="RefSeq" id="WP_328952932.1">
    <property type="nucleotide sequence ID" value="NZ_CP108110.1"/>
</dbReference>
<protein>
    <submittedName>
        <fullName evidence="2">GAP family protein</fullName>
    </submittedName>
</protein>
<evidence type="ECO:0000256" key="1">
    <source>
        <dbReference type="SAM" id="Phobius"/>
    </source>
</evidence>
<feature type="transmembrane region" description="Helical" evidence="1">
    <location>
        <begin position="195"/>
        <end position="214"/>
    </location>
</feature>
<keyword evidence="1" id="KW-0472">Membrane</keyword>
<evidence type="ECO:0000313" key="2">
    <source>
        <dbReference type="EMBL" id="WUQ81860.1"/>
    </source>
</evidence>
<dbReference type="EMBL" id="CP108110">
    <property type="protein sequence ID" value="WUQ81860.1"/>
    <property type="molecule type" value="Genomic_DNA"/>
</dbReference>
<keyword evidence="1" id="KW-1133">Transmembrane helix</keyword>
<gene>
    <name evidence="2" type="ORF">OHA16_02020</name>
</gene>
<dbReference type="InterPro" id="IPR021315">
    <property type="entry name" value="Gap/Sap"/>
</dbReference>
<accession>A0ABZ1TU84</accession>
<evidence type="ECO:0000313" key="3">
    <source>
        <dbReference type="Proteomes" id="UP001432222"/>
    </source>
</evidence>
<feature type="transmembrane region" description="Helical" evidence="1">
    <location>
        <begin position="42"/>
        <end position="63"/>
    </location>
</feature>
<name>A0ABZ1TU84_9ACTN</name>
<feature type="transmembrane region" description="Helical" evidence="1">
    <location>
        <begin position="12"/>
        <end position="30"/>
    </location>
</feature>
<organism evidence="2 3">
    <name type="scientific">Kitasatospora purpeofusca</name>
    <dbReference type="NCBI Taxonomy" id="67352"/>
    <lineage>
        <taxon>Bacteria</taxon>
        <taxon>Bacillati</taxon>
        <taxon>Actinomycetota</taxon>
        <taxon>Actinomycetes</taxon>
        <taxon>Kitasatosporales</taxon>
        <taxon>Streptomycetaceae</taxon>
        <taxon>Kitasatospora</taxon>
    </lineage>
</organism>
<dbReference type="Pfam" id="PF11139">
    <property type="entry name" value="SfLAP"/>
    <property type="match status" value="1"/>
</dbReference>